<dbReference type="AlphaFoldDB" id="D9PL49"/>
<dbReference type="EMBL" id="ADZX01000683">
    <property type="protein sequence ID" value="EFK95715.1"/>
    <property type="molecule type" value="Genomic_DNA"/>
</dbReference>
<evidence type="ECO:0000313" key="1">
    <source>
        <dbReference type="EMBL" id="EFK95715.1"/>
    </source>
</evidence>
<comment type="caution">
    <text evidence="1">The sequence shown here is derived from an EMBL/GenBank/DDBJ whole genome shotgun (WGS) entry which is preliminary data.</text>
</comment>
<reference evidence="1" key="2">
    <citation type="journal article" date="2011" name="Microb. Ecol.">
        <title>Taxonomic and Functional Metagenomic Profiling of the Microbial Community in the Anoxic Sediment of a Sub-saline Shallow Lake (Laguna de Carrizo, Central Spain).</title>
        <authorList>
            <person name="Ferrer M."/>
            <person name="Guazzaroni M.E."/>
            <person name="Richter M."/>
            <person name="Garcia-Salamanca A."/>
            <person name="Yarza P."/>
            <person name="Suarez-Suarez A."/>
            <person name="Solano J."/>
            <person name="Alcaide M."/>
            <person name="van Dillewijn P."/>
            <person name="Molina-Henares M.A."/>
            <person name="Lopez-Cortes N."/>
            <person name="Al-Ramahi Y."/>
            <person name="Guerrero C."/>
            <person name="Acosta A."/>
            <person name="de Eugenio L.I."/>
            <person name="Martinez V."/>
            <person name="Marques S."/>
            <person name="Rojo F."/>
            <person name="Santero E."/>
            <person name="Genilloud O."/>
            <person name="Perez-Perez J."/>
            <person name="Rossello-Mora R."/>
            <person name="Ramos J.L."/>
        </authorList>
    </citation>
    <scope>NUCLEOTIDE SEQUENCE</scope>
</reference>
<gene>
    <name evidence="1" type="ORF">LDC_2272</name>
</gene>
<sequence>MKYAHGTFNGTGAALYFGIGFLPDWVYVQNLEDADLAQYFWNIHMERVLETAHGYRHYTAAGSLLDPLVVGDLGIVPYEGGDVMTATSTTYLVKDDADYRTSTTYGTITTWTLGSSANRTGNWNLEADTTYVGEGSRMLVEEDVGRAHKWVGINALTSNGEQANEVTVSRSVNSGKVLALRPMYDYRGATVGVKIPAGFGLLAVDVVNVSGEMGMFEAGTYDA</sequence>
<accession>D9PL49</accession>
<organism evidence="1">
    <name type="scientific">sediment metagenome</name>
    <dbReference type="NCBI Taxonomy" id="749907"/>
    <lineage>
        <taxon>unclassified sequences</taxon>
        <taxon>metagenomes</taxon>
        <taxon>ecological metagenomes</taxon>
    </lineage>
</organism>
<name>D9PL49_9ZZZZ</name>
<protein>
    <submittedName>
        <fullName evidence="1">Uncharacterized protein</fullName>
    </submittedName>
</protein>
<reference evidence="1" key="1">
    <citation type="submission" date="2010-07" db="EMBL/GenBank/DDBJ databases">
        <authorList>
            <consortium name="CONSOLIDER consortium CSD2007-00005"/>
            <person name="Guazzaroni M.-E."/>
            <person name="Richter M."/>
            <person name="Garcia-Salamanca A."/>
            <person name="Yarza P."/>
            <person name="Ferrer M."/>
        </authorList>
    </citation>
    <scope>NUCLEOTIDE SEQUENCE</scope>
</reference>
<proteinExistence type="predicted"/>